<keyword evidence="3" id="KW-1185">Reference proteome</keyword>
<evidence type="ECO:0000313" key="3">
    <source>
        <dbReference type="Proteomes" id="UP001524499"/>
    </source>
</evidence>
<protein>
    <submittedName>
        <fullName evidence="2">Uncharacterized protein</fullName>
    </submittedName>
</protein>
<dbReference type="Proteomes" id="UP001524499">
    <property type="component" value="Unassembled WGS sequence"/>
</dbReference>
<reference evidence="2 3" key="1">
    <citation type="submission" date="2022-07" db="EMBL/GenBank/DDBJ databases">
        <title>Methylomonas rivi sp. nov., Methylomonas rosea sp. nov., Methylomonas aureus sp. nov. and Methylomonas subterranea sp. nov., four novel methanotrophs isolated from a freshwater creek and the deep terrestrial subsurface.</title>
        <authorList>
            <person name="Abin C."/>
            <person name="Sankaranarayanan K."/>
            <person name="Garner C."/>
            <person name="Sindelar R."/>
            <person name="Kotary K."/>
            <person name="Garner R."/>
            <person name="Barclay S."/>
            <person name="Lawson P."/>
            <person name="Krumholz L."/>
        </authorList>
    </citation>
    <scope>NUCLEOTIDE SEQUENCE [LARGE SCALE GENOMIC DNA]</scope>
    <source>
        <strain evidence="2 3">SURF-2</strain>
    </source>
</reference>
<accession>A0ABT1TET0</accession>
<comment type="caution">
    <text evidence="2">The sequence shown here is derived from an EMBL/GenBank/DDBJ whole genome shotgun (WGS) entry which is preliminary data.</text>
</comment>
<feature type="chain" id="PRO_5046979102" evidence="1">
    <location>
        <begin position="25"/>
        <end position="117"/>
    </location>
</feature>
<sequence length="117" mass="12171">MKISMISAWFILAAGLFSNSMVNAENTGADFLDQTNAVSLEELDSERGKGGVDPFILSKSTAIAVLEGNSATNTISGINSIDGGSFNGASGMFSIIQNSGNNVIIQDSTVYNVTVMP</sequence>
<evidence type="ECO:0000313" key="2">
    <source>
        <dbReference type="EMBL" id="MCQ8103756.1"/>
    </source>
</evidence>
<proteinExistence type="predicted"/>
<dbReference type="EMBL" id="JANIBJ010000009">
    <property type="protein sequence ID" value="MCQ8103756.1"/>
    <property type="molecule type" value="Genomic_DNA"/>
</dbReference>
<keyword evidence="1" id="KW-0732">Signal</keyword>
<organism evidence="2 3">
    <name type="scientific">Methylomonas subterranea</name>
    <dbReference type="NCBI Taxonomy" id="2952225"/>
    <lineage>
        <taxon>Bacteria</taxon>
        <taxon>Pseudomonadati</taxon>
        <taxon>Pseudomonadota</taxon>
        <taxon>Gammaproteobacteria</taxon>
        <taxon>Methylococcales</taxon>
        <taxon>Methylococcaceae</taxon>
        <taxon>Methylomonas</taxon>
    </lineage>
</organism>
<dbReference type="RefSeq" id="WP_256601495.1">
    <property type="nucleotide sequence ID" value="NZ_JANIBJ010000009.1"/>
</dbReference>
<gene>
    <name evidence="2" type="ORF">NP590_06535</name>
</gene>
<feature type="signal peptide" evidence="1">
    <location>
        <begin position="1"/>
        <end position="24"/>
    </location>
</feature>
<evidence type="ECO:0000256" key="1">
    <source>
        <dbReference type="SAM" id="SignalP"/>
    </source>
</evidence>
<name>A0ABT1TET0_9GAMM</name>